<dbReference type="Proteomes" id="UP000254889">
    <property type="component" value="Chromosome"/>
</dbReference>
<gene>
    <name evidence="1" type="ORF">DW352_20605</name>
</gene>
<dbReference type="NCBIfam" id="TIGR03292">
    <property type="entry name" value="PhnH_redo"/>
    <property type="match status" value="1"/>
</dbReference>
<dbReference type="OrthoDB" id="9814509at2"/>
<reference evidence="1 2" key="1">
    <citation type="submission" date="2018-07" db="EMBL/GenBank/DDBJ databases">
        <authorList>
            <person name="Quirk P.G."/>
            <person name="Krulwich T.A."/>
        </authorList>
    </citation>
    <scope>NUCLEOTIDE SEQUENCE [LARGE SCALE GENOMIC DNA]</scope>
    <source>
        <strain evidence="1 2">CC-BB4</strain>
    </source>
</reference>
<dbReference type="KEGG" id="ptaw:DW352_20605"/>
<evidence type="ECO:0000313" key="2">
    <source>
        <dbReference type="Proteomes" id="UP000254889"/>
    </source>
</evidence>
<keyword evidence="2" id="KW-1185">Reference proteome</keyword>
<dbReference type="GO" id="GO:0016829">
    <property type="term" value="F:lyase activity"/>
    <property type="evidence" value="ECO:0007669"/>
    <property type="project" value="UniProtKB-KW"/>
</dbReference>
<dbReference type="InterPro" id="IPR038058">
    <property type="entry name" value="PhnH-like_sp"/>
</dbReference>
<evidence type="ECO:0000313" key="1">
    <source>
        <dbReference type="EMBL" id="AXK82716.1"/>
    </source>
</evidence>
<dbReference type="Pfam" id="PF05845">
    <property type="entry name" value="PhnH"/>
    <property type="match status" value="1"/>
</dbReference>
<sequence>MTVATANPAFESQAAFRAAMDAVARPGEIKTLRGPAAPAPLAPATAALVRHLADYETPIWLDEQLSIPAVKDWIRFQTGAPITEDKSTAAFALVAEPLRMPDLTQFALGTEEYPDRSTTVIVQVESFRGAPIVITGPGIKDRRSFAAEPLPDDFIARLSANRELFPRGVDVMLVAGGEIIGLPRSVRIAKEN</sequence>
<dbReference type="InterPro" id="IPR008772">
    <property type="entry name" value="Phosphonate_metab_PhnH"/>
</dbReference>
<accession>A0A346A0L9</accession>
<organism evidence="1 2">
    <name type="scientific">Pseudolabrys taiwanensis</name>
    <dbReference type="NCBI Taxonomy" id="331696"/>
    <lineage>
        <taxon>Bacteria</taxon>
        <taxon>Pseudomonadati</taxon>
        <taxon>Pseudomonadota</taxon>
        <taxon>Alphaproteobacteria</taxon>
        <taxon>Hyphomicrobiales</taxon>
        <taxon>Xanthobacteraceae</taxon>
        <taxon>Pseudolabrys</taxon>
    </lineage>
</organism>
<dbReference type="GO" id="GO:0019634">
    <property type="term" value="P:organic phosphonate metabolic process"/>
    <property type="evidence" value="ECO:0007669"/>
    <property type="project" value="InterPro"/>
</dbReference>
<proteinExistence type="predicted"/>
<protein>
    <submittedName>
        <fullName evidence="1">Phosphonate C-P lyase system protein PhnH</fullName>
    </submittedName>
</protein>
<dbReference type="EMBL" id="CP031417">
    <property type="protein sequence ID" value="AXK82716.1"/>
    <property type="molecule type" value="Genomic_DNA"/>
</dbReference>
<name>A0A346A0L9_9HYPH</name>
<dbReference type="SUPFAM" id="SSF159709">
    <property type="entry name" value="PhnH-like"/>
    <property type="match status" value="1"/>
</dbReference>
<dbReference type="RefSeq" id="WP_115693095.1">
    <property type="nucleotide sequence ID" value="NZ_CP031417.1"/>
</dbReference>
<dbReference type="PIRSF" id="PIRSF020680">
    <property type="entry name" value="PhnH"/>
    <property type="match status" value="1"/>
</dbReference>
<keyword evidence="1" id="KW-0456">Lyase</keyword>
<dbReference type="AlphaFoldDB" id="A0A346A0L9"/>
<dbReference type="Gene3D" id="3.40.50.11310">
    <property type="entry name" value="Bacterial phosphonate metabolism protein PhnH"/>
    <property type="match status" value="1"/>
</dbReference>